<evidence type="ECO:0000313" key="2">
    <source>
        <dbReference type="Proteomes" id="UP000613177"/>
    </source>
</evidence>
<dbReference type="EMBL" id="JAEPRE010000212">
    <property type="protein sequence ID" value="KAG2230263.1"/>
    <property type="molecule type" value="Genomic_DNA"/>
</dbReference>
<reference evidence="1" key="1">
    <citation type="submission" date="2021-01" db="EMBL/GenBank/DDBJ databases">
        <title>Metabolic potential, ecology and presence of endohyphal bacteria is reflected in genomic diversity of Mucoromycotina.</title>
        <authorList>
            <person name="Muszewska A."/>
            <person name="Okrasinska A."/>
            <person name="Steczkiewicz K."/>
            <person name="Drgas O."/>
            <person name="Orlowska M."/>
            <person name="Perlinska-Lenart U."/>
            <person name="Aleksandrzak-Piekarczyk T."/>
            <person name="Szatraj K."/>
            <person name="Zielenkiewicz U."/>
            <person name="Pilsyk S."/>
            <person name="Malc E."/>
            <person name="Mieczkowski P."/>
            <person name="Kruszewska J.S."/>
            <person name="Biernat P."/>
            <person name="Pawlowska J."/>
        </authorList>
    </citation>
    <scope>NUCLEOTIDE SEQUENCE</scope>
    <source>
        <strain evidence="1">WA0000018081</strain>
    </source>
</reference>
<evidence type="ECO:0000313" key="1">
    <source>
        <dbReference type="EMBL" id="KAG2230263.1"/>
    </source>
</evidence>
<name>A0A8H7SLM6_9FUNG</name>
<dbReference type="AlphaFoldDB" id="A0A8H7SLM6"/>
<proteinExistence type="predicted"/>
<comment type="caution">
    <text evidence="1">The sequence shown here is derived from an EMBL/GenBank/DDBJ whole genome shotgun (WGS) entry which is preliminary data.</text>
</comment>
<keyword evidence="2" id="KW-1185">Reference proteome</keyword>
<protein>
    <submittedName>
        <fullName evidence="1">Uncharacterized protein</fullName>
    </submittedName>
</protein>
<accession>A0A8H7SLM6</accession>
<sequence>MNEMSRKNAVNMESVRLWIHELRETKFYSTLFVVDHHANSPFLILESVEEWYVDSTHKASNREATVVLVQWLEWVKNRASEKHIKTDVKIANATHKSVHV</sequence>
<organism evidence="1 2">
    <name type="scientific">Thamnidium elegans</name>
    <dbReference type="NCBI Taxonomy" id="101142"/>
    <lineage>
        <taxon>Eukaryota</taxon>
        <taxon>Fungi</taxon>
        <taxon>Fungi incertae sedis</taxon>
        <taxon>Mucoromycota</taxon>
        <taxon>Mucoromycotina</taxon>
        <taxon>Mucoromycetes</taxon>
        <taxon>Mucorales</taxon>
        <taxon>Mucorineae</taxon>
        <taxon>Mucoraceae</taxon>
        <taxon>Thamnidium</taxon>
    </lineage>
</organism>
<gene>
    <name evidence="1" type="ORF">INT48_009462</name>
</gene>
<dbReference type="Proteomes" id="UP000613177">
    <property type="component" value="Unassembled WGS sequence"/>
</dbReference>